<name>A0A2P2P665_RHIMU</name>
<reference evidence="1" key="1">
    <citation type="submission" date="2018-02" db="EMBL/GenBank/DDBJ databases">
        <title>Rhizophora mucronata_Transcriptome.</title>
        <authorList>
            <person name="Meera S.P."/>
            <person name="Sreeshan A."/>
            <person name="Augustine A."/>
        </authorList>
    </citation>
    <scope>NUCLEOTIDE SEQUENCE</scope>
    <source>
        <tissue evidence="1">Leaf</tissue>
    </source>
</reference>
<protein>
    <submittedName>
        <fullName evidence="1">Uncharacterized protein</fullName>
    </submittedName>
</protein>
<accession>A0A2P2P665</accession>
<organism evidence="1">
    <name type="scientific">Rhizophora mucronata</name>
    <name type="common">Asiatic mangrove</name>
    <dbReference type="NCBI Taxonomy" id="61149"/>
    <lineage>
        <taxon>Eukaryota</taxon>
        <taxon>Viridiplantae</taxon>
        <taxon>Streptophyta</taxon>
        <taxon>Embryophyta</taxon>
        <taxon>Tracheophyta</taxon>
        <taxon>Spermatophyta</taxon>
        <taxon>Magnoliopsida</taxon>
        <taxon>eudicotyledons</taxon>
        <taxon>Gunneridae</taxon>
        <taxon>Pentapetalae</taxon>
        <taxon>rosids</taxon>
        <taxon>fabids</taxon>
        <taxon>Malpighiales</taxon>
        <taxon>Rhizophoraceae</taxon>
        <taxon>Rhizophora</taxon>
    </lineage>
</organism>
<evidence type="ECO:0000313" key="1">
    <source>
        <dbReference type="EMBL" id="MBX50111.1"/>
    </source>
</evidence>
<sequence>MGVHGMMFFLKCICFFPKYEAGVYFLKSVLLPNSH</sequence>
<dbReference type="EMBL" id="GGEC01069627">
    <property type="protein sequence ID" value="MBX50111.1"/>
    <property type="molecule type" value="Transcribed_RNA"/>
</dbReference>
<proteinExistence type="predicted"/>
<dbReference type="AlphaFoldDB" id="A0A2P2P665"/>